<sequence length="339" mass="38803">MSKQYWIVNLRVLATISVVVLHAAAGVDRFGKIPADWWWCNNVLNAFGRFAVPVFVMISGHLLLEKYDGDLFGFLRKRLSKVFIPFLIWTIIYIIYGSYWTNKIPGFKEILVFLLRGGGGSSSHLWFVYMIIGLYAFTPVLSRWLAKADTKEKTWFIILWFAGSSVYPMITRFSGIHVAFDLHNFAGYTGYFVLGNLLGKIDYPENALKQSLAGMLAGFAITIFGMYYLSDYSKRYDSYCYEYFSPNIILFAVSMFIFFKIRLNEAFLPSILSKLDASSYGIYLSHILCLRILSRNFQINYTFLPPVSGILLQSLLVVIICFPVIYIISILPKGKWITG</sequence>
<feature type="transmembrane region" description="Helical" evidence="7">
    <location>
        <begin position="79"/>
        <end position="99"/>
    </location>
</feature>
<evidence type="ECO:0000259" key="8">
    <source>
        <dbReference type="Pfam" id="PF01757"/>
    </source>
</evidence>
<feature type="transmembrane region" description="Helical" evidence="7">
    <location>
        <begin position="211"/>
        <end position="229"/>
    </location>
</feature>
<dbReference type="RefSeq" id="WP_092019179.1">
    <property type="nucleotide sequence ID" value="NZ_FOXH01000016.1"/>
</dbReference>
<feature type="transmembrane region" description="Helical" evidence="7">
    <location>
        <begin position="310"/>
        <end position="331"/>
    </location>
</feature>
<dbReference type="GO" id="GO:0016413">
    <property type="term" value="F:O-acetyltransferase activity"/>
    <property type="evidence" value="ECO:0007669"/>
    <property type="project" value="TreeGrafter"/>
</dbReference>
<evidence type="ECO:0000256" key="1">
    <source>
        <dbReference type="ARBA" id="ARBA00004651"/>
    </source>
</evidence>
<name>A0A1I5XYT9_9BACT</name>
<evidence type="ECO:0000256" key="3">
    <source>
        <dbReference type="ARBA" id="ARBA00022475"/>
    </source>
</evidence>
<protein>
    <submittedName>
        <fullName evidence="9">Surface polysaccharide O-acyltransferase, integral membrane enzyme</fullName>
    </submittedName>
</protein>
<organism evidence="9 10">
    <name type="scientific">Pseudarcicella hirudinis</name>
    <dbReference type="NCBI Taxonomy" id="1079859"/>
    <lineage>
        <taxon>Bacteria</taxon>
        <taxon>Pseudomonadati</taxon>
        <taxon>Bacteroidota</taxon>
        <taxon>Cytophagia</taxon>
        <taxon>Cytophagales</taxon>
        <taxon>Flectobacillaceae</taxon>
        <taxon>Pseudarcicella</taxon>
    </lineage>
</organism>
<feature type="transmembrane region" description="Helical" evidence="7">
    <location>
        <begin position="50"/>
        <end position="67"/>
    </location>
</feature>
<dbReference type="PANTHER" id="PTHR40074:SF2">
    <property type="entry name" value="O-ACETYLTRANSFERASE WECH"/>
    <property type="match status" value="1"/>
</dbReference>
<proteinExistence type="inferred from homology"/>
<dbReference type="EMBL" id="FOXH01000016">
    <property type="protein sequence ID" value="SFQ37064.1"/>
    <property type="molecule type" value="Genomic_DNA"/>
</dbReference>
<dbReference type="Pfam" id="PF01757">
    <property type="entry name" value="Acyl_transf_3"/>
    <property type="match status" value="1"/>
</dbReference>
<evidence type="ECO:0000256" key="6">
    <source>
        <dbReference type="ARBA" id="ARBA00023136"/>
    </source>
</evidence>
<comment type="subcellular location">
    <subcellularLocation>
        <location evidence="1">Cell membrane</location>
        <topology evidence="1">Multi-pass membrane protein</topology>
    </subcellularLocation>
</comment>
<keyword evidence="5 7" id="KW-1133">Transmembrane helix</keyword>
<keyword evidence="3" id="KW-1003">Cell membrane</keyword>
<feature type="transmembrane region" description="Helical" evidence="7">
    <location>
        <begin position="124"/>
        <end position="142"/>
    </location>
</feature>
<evidence type="ECO:0000256" key="4">
    <source>
        <dbReference type="ARBA" id="ARBA00022692"/>
    </source>
</evidence>
<keyword evidence="4 7" id="KW-0812">Transmembrane</keyword>
<dbReference type="PANTHER" id="PTHR40074">
    <property type="entry name" value="O-ACETYLTRANSFERASE WECH"/>
    <property type="match status" value="1"/>
</dbReference>
<dbReference type="InterPro" id="IPR002656">
    <property type="entry name" value="Acyl_transf_3_dom"/>
</dbReference>
<feature type="transmembrane region" description="Helical" evidence="7">
    <location>
        <begin position="154"/>
        <end position="170"/>
    </location>
</feature>
<evidence type="ECO:0000256" key="7">
    <source>
        <dbReference type="SAM" id="Phobius"/>
    </source>
</evidence>
<keyword evidence="6 7" id="KW-0472">Membrane</keyword>
<evidence type="ECO:0000313" key="10">
    <source>
        <dbReference type="Proteomes" id="UP000199306"/>
    </source>
</evidence>
<evidence type="ECO:0000313" key="9">
    <source>
        <dbReference type="EMBL" id="SFQ37064.1"/>
    </source>
</evidence>
<dbReference type="GO" id="GO:0009246">
    <property type="term" value="P:enterobacterial common antigen biosynthetic process"/>
    <property type="evidence" value="ECO:0007669"/>
    <property type="project" value="TreeGrafter"/>
</dbReference>
<evidence type="ECO:0000256" key="5">
    <source>
        <dbReference type="ARBA" id="ARBA00022989"/>
    </source>
</evidence>
<keyword evidence="9" id="KW-0808">Transferase</keyword>
<dbReference type="AlphaFoldDB" id="A0A1I5XYT9"/>
<reference evidence="9 10" key="1">
    <citation type="submission" date="2016-10" db="EMBL/GenBank/DDBJ databases">
        <authorList>
            <person name="de Groot N.N."/>
        </authorList>
    </citation>
    <scope>NUCLEOTIDE SEQUENCE [LARGE SCALE GENOMIC DNA]</scope>
    <source>
        <strain evidence="10">E92,LMG 26720,CCM 7988</strain>
    </source>
</reference>
<dbReference type="STRING" id="1079859.SAMN04515674_11649"/>
<keyword evidence="9" id="KW-0012">Acyltransferase</keyword>
<feature type="domain" description="Acyltransferase 3" evidence="8">
    <location>
        <begin position="5"/>
        <end position="324"/>
    </location>
</feature>
<comment type="similarity">
    <text evidence="2">Belongs to the acyltransferase 3 family.</text>
</comment>
<accession>A0A1I5XYT9</accession>
<gene>
    <name evidence="9" type="ORF">SAMN04515674_11649</name>
</gene>
<feature type="transmembrane region" description="Helical" evidence="7">
    <location>
        <begin position="241"/>
        <end position="259"/>
    </location>
</feature>
<dbReference type="GO" id="GO:0005886">
    <property type="term" value="C:plasma membrane"/>
    <property type="evidence" value="ECO:0007669"/>
    <property type="project" value="UniProtKB-SubCell"/>
</dbReference>
<evidence type="ECO:0000256" key="2">
    <source>
        <dbReference type="ARBA" id="ARBA00007400"/>
    </source>
</evidence>
<dbReference type="Proteomes" id="UP000199306">
    <property type="component" value="Unassembled WGS sequence"/>
</dbReference>
<dbReference type="OrthoDB" id="9810469at2"/>
<keyword evidence="10" id="KW-1185">Reference proteome</keyword>